<evidence type="ECO:0000313" key="1">
    <source>
        <dbReference type="EMBL" id="CAL1301141.1"/>
    </source>
</evidence>
<evidence type="ECO:0000313" key="2">
    <source>
        <dbReference type="Proteomes" id="UP001497382"/>
    </source>
</evidence>
<dbReference type="EMBL" id="CAXIEN010000627">
    <property type="protein sequence ID" value="CAL1301141.1"/>
    <property type="molecule type" value="Genomic_DNA"/>
</dbReference>
<dbReference type="Proteomes" id="UP001497382">
    <property type="component" value="Unassembled WGS sequence"/>
</dbReference>
<organism evidence="1 2">
    <name type="scientific">Larinioides sclopetarius</name>
    <dbReference type="NCBI Taxonomy" id="280406"/>
    <lineage>
        <taxon>Eukaryota</taxon>
        <taxon>Metazoa</taxon>
        <taxon>Ecdysozoa</taxon>
        <taxon>Arthropoda</taxon>
        <taxon>Chelicerata</taxon>
        <taxon>Arachnida</taxon>
        <taxon>Araneae</taxon>
        <taxon>Araneomorphae</taxon>
        <taxon>Entelegynae</taxon>
        <taxon>Araneoidea</taxon>
        <taxon>Araneidae</taxon>
        <taxon>Larinioides</taxon>
    </lineage>
</organism>
<sequence>MGTDQASSHSHGRKTL</sequence>
<dbReference type="AlphaFoldDB" id="A0AAV2BXT5"/>
<keyword evidence="2" id="KW-1185">Reference proteome</keyword>
<gene>
    <name evidence="1" type="ORF">LARSCL_LOCUS22343</name>
</gene>
<accession>A0AAV2BXT5</accession>
<name>A0AAV2BXT5_9ARAC</name>
<comment type="caution">
    <text evidence="1">The sequence shown here is derived from an EMBL/GenBank/DDBJ whole genome shotgun (WGS) entry which is preliminary data.</text>
</comment>
<proteinExistence type="predicted"/>
<reference evidence="1 2" key="1">
    <citation type="submission" date="2024-04" db="EMBL/GenBank/DDBJ databases">
        <authorList>
            <person name="Rising A."/>
            <person name="Reimegard J."/>
            <person name="Sonavane S."/>
            <person name="Akerstrom W."/>
            <person name="Nylinder S."/>
            <person name="Hedman E."/>
            <person name="Kallberg Y."/>
        </authorList>
    </citation>
    <scope>NUCLEOTIDE SEQUENCE [LARGE SCALE GENOMIC DNA]</scope>
</reference>
<protein>
    <submittedName>
        <fullName evidence="1">Uncharacterized protein</fullName>
    </submittedName>
</protein>